<dbReference type="PANTHER" id="PTHR14136:SF17">
    <property type="entry name" value="BTB_POZ DOMAIN-CONTAINING PROTEIN KCTD9"/>
    <property type="match status" value="1"/>
</dbReference>
<gene>
    <name evidence="1" type="ORF">ADL15_05735</name>
</gene>
<proteinExistence type="predicted"/>
<dbReference type="SUPFAM" id="SSF141571">
    <property type="entry name" value="Pentapeptide repeat-like"/>
    <property type="match status" value="1"/>
</dbReference>
<dbReference type="RefSeq" id="WP_067685554.1">
    <property type="nucleotide sequence ID" value="NZ_LLZH01000020.1"/>
</dbReference>
<evidence type="ECO:0000313" key="2">
    <source>
        <dbReference type="Proteomes" id="UP000053244"/>
    </source>
</evidence>
<dbReference type="OrthoDB" id="2579959at2"/>
<sequence length="215" mass="23582">MKVHQELAALPYAKHLEPFTGEFDRDEDYTGAHLDGGEFEGIQAGSARFDESAFTGTSFTGGDLGRARFSEVWMARTRWIGASWAEADLLDVTILDSVLAGVQAHGGTWRRVVLQGCKIDSLNLRATRLHDVEFRDCDLTEVDFGSATLTGVTFPGSTLRRARFTKVTVKKLDLRRTKALDIADGWDSLRGAVIDHDQLAEAAPSLAQTLGLTVR</sequence>
<comment type="caution">
    <text evidence="1">The sequence shown here is derived from an EMBL/GenBank/DDBJ whole genome shotgun (WGS) entry which is preliminary data.</text>
</comment>
<accession>A0A0X3V821</accession>
<dbReference type="InterPro" id="IPR051082">
    <property type="entry name" value="Pentapeptide-BTB/POZ_domain"/>
</dbReference>
<evidence type="ECO:0000313" key="1">
    <source>
        <dbReference type="EMBL" id="KUL40880.1"/>
    </source>
</evidence>
<keyword evidence="2" id="KW-1185">Reference proteome</keyword>
<dbReference type="PANTHER" id="PTHR14136">
    <property type="entry name" value="BTB_POZ DOMAIN-CONTAINING PROTEIN KCTD9"/>
    <property type="match status" value="1"/>
</dbReference>
<dbReference type="Proteomes" id="UP000053244">
    <property type="component" value="Unassembled WGS sequence"/>
</dbReference>
<name>A0A0X3V821_9ACTN</name>
<dbReference type="EMBL" id="LLZH01000020">
    <property type="protein sequence ID" value="KUL40880.1"/>
    <property type="molecule type" value="Genomic_DNA"/>
</dbReference>
<reference evidence="1 2" key="1">
    <citation type="submission" date="2015-10" db="EMBL/GenBank/DDBJ databases">
        <authorList>
            <person name="Gilbert D.G."/>
        </authorList>
    </citation>
    <scope>NUCLEOTIDE SEQUENCE [LARGE SCALE GENOMIC DNA]</scope>
    <source>
        <strain evidence="1 2">NRRL B-16712</strain>
    </source>
</reference>
<dbReference type="InterPro" id="IPR001646">
    <property type="entry name" value="5peptide_repeat"/>
</dbReference>
<organism evidence="1 2">
    <name type="scientific">Actinoplanes awajinensis subsp. mycoplanecinus</name>
    <dbReference type="NCBI Taxonomy" id="135947"/>
    <lineage>
        <taxon>Bacteria</taxon>
        <taxon>Bacillati</taxon>
        <taxon>Actinomycetota</taxon>
        <taxon>Actinomycetes</taxon>
        <taxon>Micromonosporales</taxon>
        <taxon>Micromonosporaceae</taxon>
        <taxon>Actinoplanes</taxon>
    </lineage>
</organism>
<protein>
    <recommendedName>
        <fullName evidence="3">Pentapeptide repeat-containing protein</fullName>
    </recommendedName>
</protein>
<dbReference type="Gene3D" id="2.160.20.80">
    <property type="entry name" value="E3 ubiquitin-protein ligase SopA"/>
    <property type="match status" value="1"/>
</dbReference>
<dbReference type="AlphaFoldDB" id="A0A0X3V821"/>
<evidence type="ECO:0008006" key="3">
    <source>
        <dbReference type="Google" id="ProtNLM"/>
    </source>
</evidence>
<dbReference type="Pfam" id="PF13599">
    <property type="entry name" value="Pentapeptide_4"/>
    <property type="match status" value="1"/>
</dbReference>